<reference evidence="2" key="1">
    <citation type="journal article" date="2023" name="Mol. Ecol. Resour.">
        <title>Chromosome-level genome assembly of a triploid poplar Populus alba 'Berolinensis'.</title>
        <authorList>
            <person name="Chen S."/>
            <person name="Yu Y."/>
            <person name="Wang X."/>
            <person name="Wang S."/>
            <person name="Zhang T."/>
            <person name="Zhou Y."/>
            <person name="He R."/>
            <person name="Meng N."/>
            <person name="Wang Y."/>
            <person name="Liu W."/>
            <person name="Liu Z."/>
            <person name="Liu J."/>
            <person name="Guo Q."/>
            <person name="Huang H."/>
            <person name="Sederoff R.R."/>
            <person name="Wang G."/>
            <person name="Qu G."/>
            <person name="Chen S."/>
        </authorList>
    </citation>
    <scope>NUCLEOTIDE SEQUENCE</scope>
    <source>
        <strain evidence="2">SC-2020</strain>
    </source>
</reference>
<protein>
    <submittedName>
        <fullName evidence="2">Uncharacterized protein</fullName>
    </submittedName>
</protein>
<keyword evidence="3" id="KW-1185">Reference proteome</keyword>
<proteinExistence type="predicted"/>
<dbReference type="EMBL" id="JAQIZT010000005">
    <property type="protein sequence ID" value="KAJ6998967.1"/>
    <property type="molecule type" value="Genomic_DNA"/>
</dbReference>
<accession>A0AAD6QYT4</accession>
<evidence type="ECO:0000313" key="2">
    <source>
        <dbReference type="EMBL" id="KAJ6998967.1"/>
    </source>
</evidence>
<dbReference type="Proteomes" id="UP001164929">
    <property type="component" value="Chromosome 5"/>
</dbReference>
<dbReference type="EMBL" id="JAQIZT010000005">
    <property type="protein sequence ID" value="KAJ6998959.1"/>
    <property type="molecule type" value="Genomic_DNA"/>
</dbReference>
<evidence type="ECO:0000313" key="1">
    <source>
        <dbReference type="EMBL" id="KAJ6998959.1"/>
    </source>
</evidence>
<gene>
    <name evidence="1" type="ORF">NC653_014950</name>
    <name evidence="2" type="ORF">NC653_014955</name>
</gene>
<evidence type="ECO:0000313" key="3">
    <source>
        <dbReference type="Proteomes" id="UP001164929"/>
    </source>
</evidence>
<dbReference type="AlphaFoldDB" id="A0AAD6QYT4"/>
<sequence>MMNERLLGFCFEENASGDTIGGLGFKIDQSQSPIVLATSHSQSSGKLVNLLRLYNIFYEPLLASNTEIKSVLS</sequence>
<organism evidence="2 3">
    <name type="scientific">Populus alba x Populus x berolinensis</name>
    <dbReference type="NCBI Taxonomy" id="444605"/>
    <lineage>
        <taxon>Eukaryota</taxon>
        <taxon>Viridiplantae</taxon>
        <taxon>Streptophyta</taxon>
        <taxon>Embryophyta</taxon>
        <taxon>Tracheophyta</taxon>
        <taxon>Spermatophyta</taxon>
        <taxon>Magnoliopsida</taxon>
        <taxon>eudicotyledons</taxon>
        <taxon>Gunneridae</taxon>
        <taxon>Pentapetalae</taxon>
        <taxon>rosids</taxon>
        <taxon>fabids</taxon>
        <taxon>Malpighiales</taxon>
        <taxon>Salicaceae</taxon>
        <taxon>Saliceae</taxon>
        <taxon>Populus</taxon>
    </lineage>
</organism>
<name>A0AAD6QYT4_9ROSI</name>
<comment type="caution">
    <text evidence="2">The sequence shown here is derived from an EMBL/GenBank/DDBJ whole genome shotgun (WGS) entry which is preliminary data.</text>
</comment>